<dbReference type="Pfam" id="PF09335">
    <property type="entry name" value="VTT_dom"/>
    <property type="match status" value="1"/>
</dbReference>
<evidence type="ECO:0000256" key="7">
    <source>
        <dbReference type="SAM" id="Phobius"/>
    </source>
</evidence>
<evidence type="ECO:0000313" key="9">
    <source>
        <dbReference type="EMBL" id="QWZ06765.1"/>
    </source>
</evidence>
<keyword evidence="3" id="KW-1003">Cell membrane</keyword>
<name>A0A975SWI7_9ACTN</name>
<accession>A0A975SWI7</accession>
<sequence length="159" mass="17366">MPGHLADLLGVVGVAFASALVPLINIEAYLGVRGSVGGIENVWVLGLAAALGQMVGKLVWYYLGASSLSWAWVRRRMETPKARARLEKWRTRTHERPLFAGALVFLSAFSGFPPFAILSVLAGQLRMSLTLFFVLGLAGRWLRFTAVLGGAEWLVRLAR</sequence>
<dbReference type="RefSeq" id="WP_216937945.1">
    <property type="nucleotide sequence ID" value="NZ_CP077062.1"/>
</dbReference>
<keyword evidence="6 7" id="KW-0472">Membrane</keyword>
<feature type="transmembrane region" description="Helical" evidence="7">
    <location>
        <begin position="98"/>
        <end position="122"/>
    </location>
</feature>
<evidence type="ECO:0000259" key="8">
    <source>
        <dbReference type="Pfam" id="PF09335"/>
    </source>
</evidence>
<dbReference type="AlphaFoldDB" id="A0A975SWI7"/>
<feature type="transmembrane region" description="Helical" evidence="7">
    <location>
        <begin position="42"/>
        <end position="63"/>
    </location>
</feature>
<dbReference type="GO" id="GO:0005886">
    <property type="term" value="C:plasma membrane"/>
    <property type="evidence" value="ECO:0007669"/>
    <property type="project" value="UniProtKB-SubCell"/>
</dbReference>
<evidence type="ECO:0000313" key="10">
    <source>
        <dbReference type="Proteomes" id="UP000683575"/>
    </source>
</evidence>
<feature type="domain" description="VTT" evidence="8">
    <location>
        <begin position="36"/>
        <end position="144"/>
    </location>
</feature>
<dbReference type="InterPro" id="IPR032816">
    <property type="entry name" value="VTT_dom"/>
</dbReference>
<evidence type="ECO:0000256" key="5">
    <source>
        <dbReference type="ARBA" id="ARBA00022989"/>
    </source>
</evidence>
<proteinExistence type="inferred from homology"/>
<evidence type="ECO:0000256" key="6">
    <source>
        <dbReference type="ARBA" id="ARBA00023136"/>
    </source>
</evidence>
<reference evidence="9" key="1">
    <citation type="submission" date="2021-06" db="EMBL/GenBank/DDBJ databases">
        <title>Complete genome sequence of Nocardioides sp. G188.</title>
        <authorList>
            <person name="Im W.-T."/>
        </authorList>
    </citation>
    <scope>NUCLEOTIDE SEQUENCE</scope>
    <source>
        <strain evidence="9">G188</strain>
    </source>
</reference>
<keyword evidence="4 7" id="KW-0812">Transmembrane</keyword>
<dbReference type="InterPro" id="IPR051311">
    <property type="entry name" value="DedA_domain"/>
</dbReference>
<feature type="transmembrane region" description="Helical" evidence="7">
    <location>
        <begin position="6"/>
        <end position="30"/>
    </location>
</feature>
<protein>
    <submittedName>
        <fullName evidence="9">VTT domain-containing protein</fullName>
    </submittedName>
</protein>
<feature type="transmembrane region" description="Helical" evidence="7">
    <location>
        <begin position="129"/>
        <end position="151"/>
    </location>
</feature>
<comment type="similarity">
    <text evidence="2">Belongs to the DedA family.</text>
</comment>
<evidence type="ECO:0000256" key="3">
    <source>
        <dbReference type="ARBA" id="ARBA00022475"/>
    </source>
</evidence>
<dbReference type="Proteomes" id="UP000683575">
    <property type="component" value="Chromosome"/>
</dbReference>
<evidence type="ECO:0000256" key="4">
    <source>
        <dbReference type="ARBA" id="ARBA00022692"/>
    </source>
</evidence>
<gene>
    <name evidence="9" type="ORF">KRR39_14610</name>
</gene>
<comment type="subcellular location">
    <subcellularLocation>
        <location evidence="1">Cell membrane</location>
        <topology evidence="1">Multi-pass membrane protein</topology>
    </subcellularLocation>
</comment>
<keyword evidence="5 7" id="KW-1133">Transmembrane helix</keyword>
<organism evidence="9 10">
    <name type="scientific">Nocardioides panacis</name>
    <dbReference type="NCBI Taxonomy" id="2849501"/>
    <lineage>
        <taxon>Bacteria</taxon>
        <taxon>Bacillati</taxon>
        <taxon>Actinomycetota</taxon>
        <taxon>Actinomycetes</taxon>
        <taxon>Propionibacteriales</taxon>
        <taxon>Nocardioidaceae</taxon>
        <taxon>Nocardioides</taxon>
    </lineage>
</organism>
<evidence type="ECO:0000256" key="2">
    <source>
        <dbReference type="ARBA" id="ARBA00010792"/>
    </source>
</evidence>
<evidence type="ECO:0000256" key="1">
    <source>
        <dbReference type="ARBA" id="ARBA00004651"/>
    </source>
</evidence>
<keyword evidence="10" id="KW-1185">Reference proteome</keyword>
<dbReference type="EMBL" id="CP077062">
    <property type="protein sequence ID" value="QWZ06765.1"/>
    <property type="molecule type" value="Genomic_DNA"/>
</dbReference>
<dbReference type="PANTHER" id="PTHR42709">
    <property type="entry name" value="ALKALINE PHOSPHATASE LIKE PROTEIN"/>
    <property type="match status" value="1"/>
</dbReference>
<dbReference type="PANTHER" id="PTHR42709:SF6">
    <property type="entry name" value="UNDECAPRENYL PHOSPHATE TRANSPORTER A"/>
    <property type="match status" value="1"/>
</dbReference>
<dbReference type="KEGG" id="nps:KRR39_14610"/>